<dbReference type="EMBL" id="AFQF01002155">
    <property type="protein sequence ID" value="EGU82487.1"/>
    <property type="molecule type" value="Genomic_DNA"/>
</dbReference>
<feature type="non-terminal residue" evidence="1">
    <location>
        <position position="1"/>
    </location>
</feature>
<organism evidence="1">
    <name type="scientific">Fusarium oxysporum (strain Fo5176)</name>
    <name type="common">Fusarium vascular wilt</name>
    <dbReference type="NCBI Taxonomy" id="660025"/>
    <lineage>
        <taxon>Eukaryota</taxon>
        <taxon>Fungi</taxon>
        <taxon>Dikarya</taxon>
        <taxon>Ascomycota</taxon>
        <taxon>Pezizomycotina</taxon>
        <taxon>Sordariomycetes</taxon>
        <taxon>Hypocreomycetidae</taxon>
        <taxon>Hypocreales</taxon>
        <taxon>Nectriaceae</taxon>
        <taxon>Fusarium</taxon>
        <taxon>Fusarium oxysporum species complex</taxon>
    </lineage>
</organism>
<gene>
    <name evidence="1" type="ORF">FOXB_06999</name>
</gene>
<proteinExistence type="predicted"/>
<protein>
    <submittedName>
        <fullName evidence="1">Uncharacterized protein</fullName>
    </submittedName>
</protein>
<comment type="caution">
    <text evidence="1">The sequence shown here is derived from an EMBL/GenBank/DDBJ whole genome shotgun (WGS) entry which is preliminary data.</text>
</comment>
<evidence type="ECO:0000313" key="1">
    <source>
        <dbReference type="EMBL" id="EGU82487.1"/>
    </source>
</evidence>
<name>F9FKS0_FUSOF</name>
<reference evidence="1" key="1">
    <citation type="journal article" date="2012" name="Mol. Plant Microbe Interact.">
        <title>A highly conserved effector in Fusarium oxysporum is required for full virulence on Arabidopsis.</title>
        <authorList>
            <person name="Thatcher L.F."/>
            <person name="Gardiner D.M."/>
            <person name="Kazan K."/>
            <person name="Manners J."/>
        </authorList>
    </citation>
    <scope>NUCLEOTIDE SEQUENCE [LARGE SCALE GENOMIC DNA]</scope>
    <source>
        <strain evidence="1">Fo5176</strain>
    </source>
</reference>
<sequence>ISYCSILYSLIRKFY</sequence>
<accession>F9FKS0</accession>